<sequence>MTSLTFVFLVIGVAINLGNVKALSDDEKTNIHAGLLPFIAECSKEYGVTEDQIKEAKESGQIGTINPCLMGCIFKKVNVIDEQGLFVPEKAEEITKKFLPNEDDQKKAFDIIKTCTSVNEKDVSDGEAGCDRAKLLYECFIPFKGAFGKAR</sequence>
<feature type="signal peptide" evidence="1">
    <location>
        <begin position="1"/>
        <end position="22"/>
    </location>
</feature>
<dbReference type="Pfam" id="PF01395">
    <property type="entry name" value="PBP_GOBP"/>
    <property type="match status" value="1"/>
</dbReference>
<evidence type="ECO:0000313" key="3">
    <source>
        <dbReference type="RefSeq" id="XP_064073225.1"/>
    </source>
</evidence>
<proteinExistence type="predicted"/>
<dbReference type="SMART" id="SM00708">
    <property type="entry name" value="PhBP"/>
    <property type="match status" value="1"/>
</dbReference>
<evidence type="ECO:0000256" key="1">
    <source>
        <dbReference type="SAM" id="SignalP"/>
    </source>
</evidence>
<keyword evidence="2" id="KW-1185">Reference proteome</keyword>
<dbReference type="Gene3D" id="1.10.238.20">
    <property type="entry name" value="Pheromone/general odorant binding protein domain"/>
    <property type="match status" value="1"/>
</dbReference>
<protein>
    <submittedName>
        <fullName evidence="3">General odorant-binding protein 19d-like</fullName>
    </submittedName>
</protein>
<dbReference type="Proteomes" id="UP001652626">
    <property type="component" value="Chromosome 15"/>
</dbReference>
<gene>
    <name evidence="3" type="primary">LOC135193658</name>
</gene>
<evidence type="ECO:0000313" key="2">
    <source>
        <dbReference type="Proteomes" id="UP001652626"/>
    </source>
</evidence>
<name>A0ABM4APJ7_VANTA</name>
<feature type="chain" id="PRO_5046532327" evidence="1">
    <location>
        <begin position="23"/>
        <end position="151"/>
    </location>
</feature>
<accession>A0ABM4APJ7</accession>
<organism evidence="2 3">
    <name type="scientific">Vanessa tameamea</name>
    <name type="common">Kamehameha butterfly</name>
    <dbReference type="NCBI Taxonomy" id="334116"/>
    <lineage>
        <taxon>Eukaryota</taxon>
        <taxon>Metazoa</taxon>
        <taxon>Ecdysozoa</taxon>
        <taxon>Arthropoda</taxon>
        <taxon>Hexapoda</taxon>
        <taxon>Insecta</taxon>
        <taxon>Pterygota</taxon>
        <taxon>Neoptera</taxon>
        <taxon>Endopterygota</taxon>
        <taxon>Lepidoptera</taxon>
        <taxon>Glossata</taxon>
        <taxon>Ditrysia</taxon>
        <taxon>Papilionoidea</taxon>
        <taxon>Nymphalidae</taxon>
        <taxon>Nymphalinae</taxon>
        <taxon>Vanessa</taxon>
    </lineage>
</organism>
<dbReference type="SUPFAM" id="SSF47565">
    <property type="entry name" value="Insect pheromone/odorant-binding proteins"/>
    <property type="match status" value="1"/>
</dbReference>
<dbReference type="CDD" id="cd23992">
    <property type="entry name" value="PBP_GOBP"/>
    <property type="match status" value="1"/>
</dbReference>
<reference evidence="3" key="1">
    <citation type="submission" date="2025-08" db="UniProtKB">
        <authorList>
            <consortium name="RefSeq"/>
        </authorList>
    </citation>
    <scope>IDENTIFICATION</scope>
    <source>
        <tissue evidence="3">Whole body</tissue>
    </source>
</reference>
<keyword evidence="1" id="KW-0732">Signal</keyword>
<dbReference type="InterPro" id="IPR006170">
    <property type="entry name" value="PBP/GOBP"/>
</dbReference>
<dbReference type="GeneID" id="135193658"/>
<dbReference type="RefSeq" id="XP_064073225.1">
    <property type="nucleotide sequence ID" value="XM_064217155.1"/>
</dbReference>
<dbReference type="InterPro" id="IPR036728">
    <property type="entry name" value="PBP_GOBP_sf"/>
</dbReference>